<dbReference type="Pfam" id="PF12937">
    <property type="entry name" value="F-box-like"/>
    <property type="match status" value="1"/>
</dbReference>
<sequence length="78" mass="9018">MMMFWKMWFNGKPKMDFIQCLGPDLSIKILTSLDDRCDLVRVSAVSKSWYRFEIPNLVPHELSSVGSGIAKYMHESGF</sequence>
<evidence type="ECO:0000313" key="4">
    <source>
        <dbReference type="Proteomes" id="UP000002051"/>
    </source>
</evidence>
<dbReference type="EMBL" id="KL402757">
    <property type="protein sequence ID" value="KEH17199.1"/>
    <property type="molecule type" value="Genomic_DNA"/>
</dbReference>
<keyword evidence="4" id="KW-1185">Reference proteome</keyword>
<reference evidence="2 4" key="1">
    <citation type="journal article" date="2011" name="Nature">
        <title>The Medicago genome provides insight into the evolution of rhizobial symbioses.</title>
        <authorList>
            <person name="Young N.D."/>
            <person name="Debelle F."/>
            <person name="Oldroyd G.E."/>
            <person name="Geurts R."/>
            <person name="Cannon S.B."/>
            <person name="Udvardi M.K."/>
            <person name="Benedito V.A."/>
            <person name="Mayer K.F."/>
            <person name="Gouzy J."/>
            <person name="Schoof H."/>
            <person name="Van de Peer Y."/>
            <person name="Proost S."/>
            <person name="Cook D.R."/>
            <person name="Meyers B.C."/>
            <person name="Spannagl M."/>
            <person name="Cheung F."/>
            <person name="De Mita S."/>
            <person name="Krishnakumar V."/>
            <person name="Gundlach H."/>
            <person name="Zhou S."/>
            <person name="Mudge J."/>
            <person name="Bharti A.K."/>
            <person name="Murray J.D."/>
            <person name="Naoumkina M.A."/>
            <person name="Rosen B."/>
            <person name="Silverstein K.A."/>
            <person name="Tang H."/>
            <person name="Rombauts S."/>
            <person name="Zhao P.X."/>
            <person name="Zhou P."/>
            <person name="Barbe V."/>
            <person name="Bardou P."/>
            <person name="Bechner M."/>
            <person name="Bellec A."/>
            <person name="Berger A."/>
            <person name="Berges H."/>
            <person name="Bidwell S."/>
            <person name="Bisseling T."/>
            <person name="Choisne N."/>
            <person name="Couloux A."/>
            <person name="Denny R."/>
            <person name="Deshpande S."/>
            <person name="Dai X."/>
            <person name="Doyle J.J."/>
            <person name="Dudez A.M."/>
            <person name="Farmer A.D."/>
            <person name="Fouteau S."/>
            <person name="Franken C."/>
            <person name="Gibelin C."/>
            <person name="Gish J."/>
            <person name="Goldstein S."/>
            <person name="Gonzalez A.J."/>
            <person name="Green P.J."/>
            <person name="Hallab A."/>
            <person name="Hartog M."/>
            <person name="Hua A."/>
            <person name="Humphray S.J."/>
            <person name="Jeong D.H."/>
            <person name="Jing Y."/>
            <person name="Jocker A."/>
            <person name="Kenton S.M."/>
            <person name="Kim D.J."/>
            <person name="Klee K."/>
            <person name="Lai H."/>
            <person name="Lang C."/>
            <person name="Lin S."/>
            <person name="Macmil S.L."/>
            <person name="Magdelenat G."/>
            <person name="Matthews L."/>
            <person name="McCorrison J."/>
            <person name="Monaghan E.L."/>
            <person name="Mun J.H."/>
            <person name="Najar F.Z."/>
            <person name="Nicholson C."/>
            <person name="Noirot C."/>
            <person name="O'Bleness M."/>
            <person name="Paule C.R."/>
            <person name="Poulain J."/>
            <person name="Prion F."/>
            <person name="Qin B."/>
            <person name="Qu C."/>
            <person name="Retzel E.F."/>
            <person name="Riddle C."/>
            <person name="Sallet E."/>
            <person name="Samain S."/>
            <person name="Samson N."/>
            <person name="Sanders I."/>
            <person name="Saurat O."/>
            <person name="Scarpelli C."/>
            <person name="Schiex T."/>
            <person name="Segurens B."/>
            <person name="Severin A.J."/>
            <person name="Sherrier D.J."/>
            <person name="Shi R."/>
            <person name="Sims S."/>
            <person name="Singer S.R."/>
            <person name="Sinharoy S."/>
            <person name="Sterck L."/>
            <person name="Viollet A."/>
            <person name="Wang B.B."/>
            <person name="Wang K."/>
            <person name="Wang M."/>
            <person name="Wang X."/>
            <person name="Warfsmann J."/>
            <person name="Weissenbach J."/>
            <person name="White D.D."/>
            <person name="White J.D."/>
            <person name="Wiley G.B."/>
            <person name="Wincker P."/>
            <person name="Xing Y."/>
            <person name="Yang L."/>
            <person name="Yao Z."/>
            <person name="Ying F."/>
            <person name="Zhai J."/>
            <person name="Zhou L."/>
            <person name="Zuber A."/>
            <person name="Denarie J."/>
            <person name="Dixon R.A."/>
            <person name="May G.D."/>
            <person name="Schwartz D.C."/>
            <person name="Rogers J."/>
            <person name="Quetier F."/>
            <person name="Town C.D."/>
            <person name="Roe B.A."/>
        </authorList>
    </citation>
    <scope>NUCLEOTIDE SEQUENCE [LARGE SCALE GENOMIC DNA]</scope>
    <source>
        <strain evidence="2">A17</strain>
        <strain evidence="3 4">cv. Jemalong A17</strain>
    </source>
</reference>
<evidence type="ECO:0000313" key="2">
    <source>
        <dbReference type="EMBL" id="KEH17199.1"/>
    </source>
</evidence>
<dbReference type="SUPFAM" id="SSF81383">
    <property type="entry name" value="F-box domain"/>
    <property type="match status" value="1"/>
</dbReference>
<dbReference type="EnsemblPlants" id="KEH17199">
    <property type="protein sequence ID" value="KEH17199"/>
    <property type="gene ID" value="MTR_0032s0050"/>
</dbReference>
<proteinExistence type="predicted"/>
<dbReference type="InterPro" id="IPR036047">
    <property type="entry name" value="F-box-like_dom_sf"/>
</dbReference>
<organism evidence="2 4">
    <name type="scientific">Medicago truncatula</name>
    <name type="common">Barrel medic</name>
    <name type="synonym">Medicago tribuloides</name>
    <dbReference type="NCBI Taxonomy" id="3880"/>
    <lineage>
        <taxon>Eukaryota</taxon>
        <taxon>Viridiplantae</taxon>
        <taxon>Streptophyta</taxon>
        <taxon>Embryophyta</taxon>
        <taxon>Tracheophyta</taxon>
        <taxon>Spermatophyta</taxon>
        <taxon>Magnoliopsida</taxon>
        <taxon>eudicotyledons</taxon>
        <taxon>Gunneridae</taxon>
        <taxon>Pentapetalae</taxon>
        <taxon>rosids</taxon>
        <taxon>fabids</taxon>
        <taxon>Fabales</taxon>
        <taxon>Fabaceae</taxon>
        <taxon>Papilionoideae</taxon>
        <taxon>50 kb inversion clade</taxon>
        <taxon>NPAAA clade</taxon>
        <taxon>Hologalegina</taxon>
        <taxon>IRL clade</taxon>
        <taxon>Trifolieae</taxon>
        <taxon>Medicago</taxon>
    </lineage>
</organism>
<protein>
    <submittedName>
        <fullName evidence="2">F-box-like protein</fullName>
    </submittedName>
</protein>
<evidence type="ECO:0000313" key="3">
    <source>
        <dbReference type="EnsemblPlants" id="KEH17199"/>
    </source>
</evidence>
<evidence type="ECO:0000259" key="1">
    <source>
        <dbReference type="Pfam" id="PF12937"/>
    </source>
</evidence>
<gene>
    <name evidence="2" type="ORF">MTR_0032s0050</name>
</gene>
<feature type="domain" description="F-box" evidence="1">
    <location>
        <begin position="23"/>
        <end position="51"/>
    </location>
</feature>
<dbReference type="Gene3D" id="1.20.1280.50">
    <property type="match status" value="1"/>
</dbReference>
<reference evidence="2 4" key="2">
    <citation type="journal article" date="2014" name="BMC Genomics">
        <title>An improved genome release (version Mt4.0) for the model legume Medicago truncatula.</title>
        <authorList>
            <person name="Tang H."/>
            <person name="Krishnakumar V."/>
            <person name="Bidwell S."/>
            <person name="Rosen B."/>
            <person name="Chan A."/>
            <person name="Zhou S."/>
            <person name="Gentzbittel L."/>
            <person name="Childs K.L."/>
            <person name="Yandell M."/>
            <person name="Gundlach H."/>
            <person name="Mayer K.F."/>
            <person name="Schwartz D.C."/>
            <person name="Town C.D."/>
        </authorList>
    </citation>
    <scope>GENOME REANNOTATION</scope>
    <source>
        <strain evidence="2">A17</strain>
        <strain evidence="3 4">cv. Jemalong A17</strain>
    </source>
</reference>
<dbReference type="InterPro" id="IPR001810">
    <property type="entry name" value="F-box_dom"/>
</dbReference>
<accession>A0A072TI13</accession>
<dbReference type="AlphaFoldDB" id="A0A072TI13"/>
<reference evidence="3" key="3">
    <citation type="submission" date="2015-06" db="UniProtKB">
        <authorList>
            <consortium name="EnsemblPlants"/>
        </authorList>
    </citation>
    <scope>IDENTIFICATION</scope>
    <source>
        <strain evidence="3">cv. Jemalong A17</strain>
    </source>
</reference>
<name>A0A072TI13_MEDTR</name>
<dbReference type="HOGENOM" id="CLU_2625769_0_0_1"/>
<dbReference type="Proteomes" id="UP000002051">
    <property type="component" value="Unassembled WGS sequence"/>
</dbReference>